<evidence type="ECO:0000256" key="2">
    <source>
        <dbReference type="SAM" id="Phobius"/>
    </source>
</evidence>
<comment type="caution">
    <text evidence="4">The sequence shown here is derived from an EMBL/GenBank/DDBJ whole genome shotgun (WGS) entry which is preliminary data.</text>
</comment>
<dbReference type="EMBL" id="JAGIOO010000001">
    <property type="protein sequence ID" value="MBP2472978.1"/>
    <property type="molecule type" value="Genomic_DNA"/>
</dbReference>
<dbReference type="SMART" id="SM00327">
    <property type="entry name" value="VWA"/>
    <property type="match status" value="1"/>
</dbReference>
<dbReference type="InterPro" id="IPR002035">
    <property type="entry name" value="VWF_A"/>
</dbReference>
<reference evidence="4 5" key="1">
    <citation type="submission" date="2021-03" db="EMBL/GenBank/DDBJ databases">
        <title>Sequencing the genomes of 1000 actinobacteria strains.</title>
        <authorList>
            <person name="Klenk H.-P."/>
        </authorList>
    </citation>
    <scope>NUCLEOTIDE SEQUENCE [LARGE SCALE GENOMIC DNA]</scope>
    <source>
        <strain evidence="4 5">DSM 44580</strain>
    </source>
</reference>
<keyword evidence="2" id="KW-1133">Transmembrane helix</keyword>
<feature type="region of interest" description="Disordered" evidence="1">
    <location>
        <begin position="340"/>
        <end position="371"/>
    </location>
</feature>
<dbReference type="Proteomes" id="UP001519363">
    <property type="component" value="Unassembled WGS sequence"/>
</dbReference>
<evidence type="ECO:0000313" key="4">
    <source>
        <dbReference type="EMBL" id="MBP2472978.1"/>
    </source>
</evidence>
<accession>A0ABS5A8P4</accession>
<dbReference type="PROSITE" id="PS50234">
    <property type="entry name" value="VWFA"/>
    <property type="match status" value="1"/>
</dbReference>
<dbReference type="Gene3D" id="3.40.50.410">
    <property type="entry name" value="von Willebrand factor, type A domain"/>
    <property type="match status" value="1"/>
</dbReference>
<dbReference type="RefSeq" id="WP_245372714.1">
    <property type="nucleotide sequence ID" value="NZ_JAGIOO010000001.1"/>
</dbReference>
<evidence type="ECO:0000256" key="1">
    <source>
        <dbReference type="SAM" id="MobiDB-lite"/>
    </source>
</evidence>
<keyword evidence="2" id="KW-0472">Membrane</keyword>
<feature type="transmembrane region" description="Helical" evidence="2">
    <location>
        <begin position="6"/>
        <end position="25"/>
    </location>
</feature>
<gene>
    <name evidence="4" type="ORF">JOF53_001850</name>
</gene>
<organism evidence="4 5">
    <name type="scientific">Crossiella equi</name>
    <dbReference type="NCBI Taxonomy" id="130796"/>
    <lineage>
        <taxon>Bacteria</taxon>
        <taxon>Bacillati</taxon>
        <taxon>Actinomycetota</taxon>
        <taxon>Actinomycetes</taxon>
        <taxon>Pseudonocardiales</taxon>
        <taxon>Pseudonocardiaceae</taxon>
        <taxon>Crossiella</taxon>
    </lineage>
</organism>
<feature type="compositionally biased region" description="Polar residues" evidence="1">
    <location>
        <begin position="340"/>
        <end position="354"/>
    </location>
</feature>
<evidence type="ECO:0000313" key="5">
    <source>
        <dbReference type="Proteomes" id="UP001519363"/>
    </source>
</evidence>
<name>A0ABS5A8P4_9PSEU</name>
<feature type="domain" description="VWFA" evidence="3">
    <location>
        <begin position="393"/>
        <end position="577"/>
    </location>
</feature>
<proteinExistence type="predicted"/>
<dbReference type="Pfam" id="PF00092">
    <property type="entry name" value="VWA"/>
    <property type="match status" value="1"/>
</dbReference>
<evidence type="ECO:0000259" key="3">
    <source>
        <dbReference type="PROSITE" id="PS50234"/>
    </source>
</evidence>
<protein>
    <submittedName>
        <fullName evidence="4">Mg-chelatase subunit ChlD</fullName>
    </submittedName>
</protein>
<keyword evidence="5" id="KW-1185">Reference proteome</keyword>
<sequence>MALWPFVVVGVVALVVLGYLSWTWLGGILDRRAAAVAGQCTEGEISLRVVVSPVVAEPLQTAALAWNDRHPVIDDHCLRADVQVLDSPTALTALTQGWDTSKLGQPPSAWLPESSLWVNQLRAQNKSLVSAPPESVGTSPVVLAVPQDAAAPLSSGLGFRWSDMPGLLSAPDGWRRFGQPGWGRFTLGVPDLVRNPASALAVQCSLAWAGKQEKGPLTSEMLNQNPVRTALGQLARSKVAGVPASTQEALVQLSKTPDLAASAYDGVPVLEVDLYRRNTAKDGGPAPDRPLYGVQAVGPAPAADFPFLALSADWVKDVQQRAAQKFSDFLREPEQERVLAQQSGVRVRSTNDSPPQTPGVSFRPPRDVLTPADENTTQRLAASWASAADNGQAVTLLVDVSGSMNADGGEGRTRMDWLKAALKGQADRTLSGSLGMWEFSRSLDGKKPYRQLVATKGIEQQRNALRTAVDGLKPVSATQLYTSLAAVYRSAVENYEQGRTNRIVVLTDGPNDGGLTLQQLQAEIDKVRNPARRVSISFITVGPDPERAPLNKIAQSTGGSVSVAADGPAIDPALSQLLSAG</sequence>
<dbReference type="Pfam" id="PF13531">
    <property type="entry name" value="SBP_bac_11"/>
    <property type="match status" value="1"/>
</dbReference>
<keyword evidence="2" id="KW-0812">Transmembrane</keyword>
<dbReference type="SUPFAM" id="SSF53300">
    <property type="entry name" value="vWA-like"/>
    <property type="match status" value="1"/>
</dbReference>
<dbReference type="InterPro" id="IPR036465">
    <property type="entry name" value="vWFA_dom_sf"/>
</dbReference>